<name>A0A6A5SM29_9PLEO</name>
<evidence type="ECO:0000313" key="3">
    <source>
        <dbReference type="EMBL" id="KAF1940509.1"/>
    </source>
</evidence>
<dbReference type="Pfam" id="PF20994">
    <property type="entry name" value="CENPU"/>
    <property type="match status" value="1"/>
</dbReference>
<feature type="compositionally biased region" description="Acidic residues" evidence="1">
    <location>
        <begin position="110"/>
        <end position="119"/>
    </location>
</feature>
<feature type="compositionally biased region" description="Polar residues" evidence="1">
    <location>
        <begin position="187"/>
        <end position="196"/>
    </location>
</feature>
<feature type="region of interest" description="Disordered" evidence="1">
    <location>
        <begin position="37"/>
        <end position="486"/>
    </location>
</feature>
<evidence type="ECO:0000313" key="4">
    <source>
        <dbReference type="Proteomes" id="UP000800038"/>
    </source>
</evidence>
<feature type="compositionally biased region" description="Acidic residues" evidence="1">
    <location>
        <begin position="404"/>
        <end position="413"/>
    </location>
</feature>
<organism evidence="3 4">
    <name type="scientific">Clathrospora elynae</name>
    <dbReference type="NCBI Taxonomy" id="706981"/>
    <lineage>
        <taxon>Eukaryota</taxon>
        <taxon>Fungi</taxon>
        <taxon>Dikarya</taxon>
        <taxon>Ascomycota</taxon>
        <taxon>Pezizomycotina</taxon>
        <taxon>Dothideomycetes</taxon>
        <taxon>Pleosporomycetidae</taxon>
        <taxon>Pleosporales</taxon>
        <taxon>Diademaceae</taxon>
        <taxon>Clathrospora</taxon>
    </lineage>
</organism>
<feature type="compositionally biased region" description="Acidic residues" evidence="1">
    <location>
        <begin position="441"/>
        <end position="454"/>
    </location>
</feature>
<dbReference type="AlphaFoldDB" id="A0A6A5SM29"/>
<dbReference type="EMBL" id="ML976062">
    <property type="protein sequence ID" value="KAF1940509.1"/>
    <property type="molecule type" value="Genomic_DNA"/>
</dbReference>
<dbReference type="InterPro" id="IPR048743">
    <property type="entry name" value="AME1"/>
</dbReference>
<feature type="compositionally biased region" description="Polar residues" evidence="1">
    <location>
        <begin position="48"/>
        <end position="63"/>
    </location>
</feature>
<dbReference type="Proteomes" id="UP000800038">
    <property type="component" value="Unassembled WGS sequence"/>
</dbReference>
<feature type="compositionally biased region" description="Polar residues" evidence="1">
    <location>
        <begin position="162"/>
        <end position="179"/>
    </location>
</feature>
<gene>
    <name evidence="3" type="ORF">EJ02DRAFT_456023</name>
</gene>
<evidence type="ECO:0000256" key="1">
    <source>
        <dbReference type="SAM" id="MobiDB-lite"/>
    </source>
</evidence>
<feature type="compositionally biased region" description="Acidic residues" evidence="1">
    <location>
        <begin position="348"/>
        <end position="357"/>
    </location>
</feature>
<feature type="compositionally biased region" description="Basic and acidic residues" evidence="1">
    <location>
        <begin position="120"/>
        <end position="134"/>
    </location>
</feature>
<evidence type="ECO:0000259" key="2">
    <source>
        <dbReference type="Pfam" id="PF20994"/>
    </source>
</evidence>
<keyword evidence="4" id="KW-1185">Reference proteome</keyword>
<proteinExistence type="predicted"/>
<sequence length="699" mass="76484">MAPVDRREHRQQRVRGAGPSFVQASFGFDFGALSVRPAKQASLPPQPSSRRTPVQSTPRSINGSAKRHKSAFMQRSSGSKRKSTPKDNTATPQLGKRKRGSAHAQPGSDDGGDGDEDELSPNREELARSIEKSRRVVGTVSPLREELDDAPDELSMLDEGANTVQKSQLDVSEVMNGTKTPIPDSNGGMSTMSRPSISRRFKSTDPGPATPSLLPNGQPRTSSASRFVPNSATPGPAPVEEGSEDELSPQANGTTPRVVANEQRIQSAVQEEAEMAVDELSSPMQLTPVQDAPSANKVPKQPTSPQPAKRARPRRVVEEDEDEDVTVPAPAPAPVKLAKRAKPRRVVEEDEDDDEDVTIAVPAPAPVKLAKRGGPRKQVTEAEVAPQTTPAVRKPRKRKHQESIAEEDGDQVDELSPATDPTLQQPARAPRWKEDIVEVSSAEEDSDGYEEPEPEPTPRPAAKRSSPNKAQRVKTSSEKPPYKRQKFLGPKHAISVMRIKGSAVRGITVADTTRTILEEIIDHRLNRMAEKLQSSQDSAHRKELRSAINLSLSFKESLNEKLLDLQDANDVLSTNFKKIKLFKHDNAELRKEILGVQNSRQDIVLEFDHVQAEYEAQKAKAEARNTLSDNMFEIEAAIQTGREKARKESREDEGPEMPLSMLLETVGKDVASFGGGLLSNVKSFNGLLERAAGWLEGRA</sequence>
<feature type="compositionally biased region" description="Polar residues" evidence="1">
    <location>
        <begin position="213"/>
        <end position="233"/>
    </location>
</feature>
<dbReference type="OrthoDB" id="5377952at2759"/>
<feature type="region of interest" description="Disordered" evidence="1">
    <location>
        <begin position="1"/>
        <end position="22"/>
    </location>
</feature>
<feature type="compositionally biased region" description="Acidic residues" evidence="1">
    <location>
        <begin position="146"/>
        <end position="156"/>
    </location>
</feature>
<reference evidence="3" key="1">
    <citation type="journal article" date="2020" name="Stud. Mycol.">
        <title>101 Dothideomycetes genomes: a test case for predicting lifestyles and emergence of pathogens.</title>
        <authorList>
            <person name="Haridas S."/>
            <person name="Albert R."/>
            <person name="Binder M."/>
            <person name="Bloem J."/>
            <person name="Labutti K."/>
            <person name="Salamov A."/>
            <person name="Andreopoulos B."/>
            <person name="Baker S."/>
            <person name="Barry K."/>
            <person name="Bills G."/>
            <person name="Bluhm B."/>
            <person name="Cannon C."/>
            <person name="Castanera R."/>
            <person name="Culley D."/>
            <person name="Daum C."/>
            <person name="Ezra D."/>
            <person name="Gonzalez J."/>
            <person name="Henrissat B."/>
            <person name="Kuo A."/>
            <person name="Liang C."/>
            <person name="Lipzen A."/>
            <person name="Lutzoni F."/>
            <person name="Magnuson J."/>
            <person name="Mondo S."/>
            <person name="Nolan M."/>
            <person name="Ohm R."/>
            <person name="Pangilinan J."/>
            <person name="Park H.-J."/>
            <person name="Ramirez L."/>
            <person name="Alfaro M."/>
            <person name="Sun H."/>
            <person name="Tritt A."/>
            <person name="Yoshinaga Y."/>
            <person name="Zwiers L.-H."/>
            <person name="Turgeon B."/>
            <person name="Goodwin S."/>
            <person name="Spatafora J."/>
            <person name="Crous P."/>
            <person name="Grigoriev I."/>
        </authorList>
    </citation>
    <scope>NUCLEOTIDE SEQUENCE</scope>
    <source>
        <strain evidence="3">CBS 161.51</strain>
    </source>
</reference>
<feature type="domain" description="Inner kinetochore subunit AME1" evidence="2">
    <location>
        <begin position="503"/>
        <end position="690"/>
    </location>
</feature>
<accession>A0A6A5SM29</accession>
<protein>
    <recommendedName>
        <fullName evidence="2">Inner kinetochore subunit AME1 domain-containing protein</fullName>
    </recommendedName>
</protein>